<organism evidence="2 3">
    <name type="scientific">Pseudomonas gingeri</name>
    <dbReference type="NCBI Taxonomy" id="117681"/>
    <lineage>
        <taxon>Bacteria</taxon>
        <taxon>Pseudomonadati</taxon>
        <taxon>Pseudomonadota</taxon>
        <taxon>Gammaproteobacteria</taxon>
        <taxon>Pseudomonadales</taxon>
        <taxon>Pseudomonadaceae</taxon>
        <taxon>Pseudomonas</taxon>
    </lineage>
</organism>
<feature type="transmembrane region" description="Helical" evidence="1">
    <location>
        <begin position="112"/>
        <end position="130"/>
    </location>
</feature>
<dbReference type="RefSeq" id="WP_177102041.1">
    <property type="nucleotide sequence ID" value="NZ_JACAQA010000016.1"/>
</dbReference>
<evidence type="ECO:0000313" key="2">
    <source>
        <dbReference type="EMBL" id="NWB87108.1"/>
    </source>
</evidence>
<dbReference type="EMBL" id="JACAQA010000016">
    <property type="protein sequence ID" value="NWB87108.1"/>
    <property type="molecule type" value="Genomic_DNA"/>
</dbReference>
<proteinExistence type="predicted"/>
<evidence type="ECO:0000256" key="1">
    <source>
        <dbReference type="SAM" id="Phobius"/>
    </source>
</evidence>
<feature type="transmembrane region" description="Helical" evidence="1">
    <location>
        <begin position="42"/>
        <end position="64"/>
    </location>
</feature>
<name>A0A7Y8BT86_9PSED</name>
<accession>A0A7Y8BT86</accession>
<keyword evidence="1" id="KW-0472">Membrane</keyword>
<keyword evidence="1" id="KW-1133">Transmembrane helix</keyword>
<comment type="caution">
    <text evidence="2">The sequence shown here is derived from an EMBL/GenBank/DDBJ whole genome shotgun (WGS) entry which is preliminary data.</text>
</comment>
<evidence type="ECO:0008006" key="4">
    <source>
        <dbReference type="Google" id="ProtNLM"/>
    </source>
</evidence>
<sequence length="142" mass="15008">MTTLGRQMALLTRVLLSAGVGYSFERWSNVEAAQIYSATGVVAGVCATLLGFLIASVAIITALVEKTLIANMKKTGHYKVLMDEAFLTCALLLVTLAISTAALVVAQDSVKHVSTVTAFFLTLSLLYAYGAGRKFAVVVSTI</sequence>
<gene>
    <name evidence="2" type="ORF">HX830_19725</name>
</gene>
<dbReference type="Proteomes" id="UP000522864">
    <property type="component" value="Unassembled WGS sequence"/>
</dbReference>
<feature type="transmembrane region" description="Helical" evidence="1">
    <location>
        <begin position="85"/>
        <end position="106"/>
    </location>
</feature>
<protein>
    <recommendedName>
        <fullName evidence="4">MARVEL domain-containing protein</fullName>
    </recommendedName>
</protein>
<dbReference type="AlphaFoldDB" id="A0A7Y8BT86"/>
<keyword evidence="1" id="KW-0812">Transmembrane</keyword>
<reference evidence="2 3" key="1">
    <citation type="submission" date="2020-04" db="EMBL/GenBank/DDBJ databases">
        <title>Molecular characterization of pseudomonads from Agaricus bisporus reveal novel blotch 2 pathogens in Western Europe.</title>
        <authorList>
            <person name="Taparia T."/>
            <person name="Krijger M."/>
            <person name="Haynes E."/>
            <person name="Elpinstone J.G."/>
            <person name="Noble R."/>
            <person name="Van Der Wolf J."/>
        </authorList>
    </citation>
    <scope>NUCLEOTIDE SEQUENCE [LARGE SCALE GENOMIC DNA]</scope>
    <source>
        <strain evidence="2 3">G9001</strain>
    </source>
</reference>
<evidence type="ECO:0000313" key="3">
    <source>
        <dbReference type="Proteomes" id="UP000522864"/>
    </source>
</evidence>